<dbReference type="SUPFAM" id="SSF55729">
    <property type="entry name" value="Acyl-CoA N-acyltransferases (Nat)"/>
    <property type="match status" value="2"/>
</dbReference>
<organism evidence="2 3">
    <name type="scientific">Paenibacillus albidus</name>
    <dbReference type="NCBI Taxonomy" id="2041023"/>
    <lineage>
        <taxon>Bacteria</taxon>
        <taxon>Bacillati</taxon>
        <taxon>Bacillota</taxon>
        <taxon>Bacilli</taxon>
        <taxon>Bacillales</taxon>
        <taxon>Paenibacillaceae</taxon>
        <taxon>Paenibacillus</taxon>
    </lineage>
</organism>
<comment type="caution">
    <text evidence="2">The sequence shown here is derived from an EMBL/GenBank/DDBJ whole genome shotgun (WGS) entry which is preliminary data.</text>
</comment>
<dbReference type="RefSeq" id="WP_189022080.1">
    <property type="nucleotide sequence ID" value="NZ_BMKR01000002.1"/>
</dbReference>
<dbReference type="Pfam" id="PF00583">
    <property type="entry name" value="Acetyltransf_1"/>
    <property type="match status" value="2"/>
</dbReference>
<dbReference type="PANTHER" id="PTHR43415">
    <property type="entry name" value="SPERMIDINE N(1)-ACETYLTRANSFERASE"/>
    <property type="match status" value="1"/>
</dbReference>
<dbReference type="InterPro" id="IPR016181">
    <property type="entry name" value="Acyl_CoA_acyltransferase"/>
</dbReference>
<feature type="domain" description="N-acetyltransferase" evidence="1">
    <location>
        <begin position="16"/>
        <end position="178"/>
    </location>
</feature>
<dbReference type="AlphaFoldDB" id="A0A917FD00"/>
<feature type="domain" description="N-acetyltransferase" evidence="1">
    <location>
        <begin position="184"/>
        <end position="351"/>
    </location>
</feature>
<dbReference type="InterPro" id="IPR000182">
    <property type="entry name" value="GNAT_dom"/>
</dbReference>
<dbReference type="PANTHER" id="PTHR43415:SF5">
    <property type="entry name" value="ACETYLTRANSFERASE"/>
    <property type="match status" value="1"/>
</dbReference>
<name>A0A917FD00_9BACL</name>
<sequence length="360" mass="40641">MNEHNSKEIQLPATSVHVVRAQLERVPEVLKLLQEAAQWMEDNGIRQWSPGQFNEADITAYFSDRQVYLALDHGQAVGMFTLQFSDPLYWGEKNDEAYAYLHRLAVTGTHRGKGLGKAMLLYAAQLALELGCKGLRFDTVAHNLKLNRYYQSLGFYYMGTNDMGGGRLVNLYQQFTDRNDPDAILLRYFSESDFAYIKSWSHSPEFLKQWAGPSLTYPLTDEQLTAYLTDSNHPVNSDKLLFTAVHAASRQIIGHISIARIDRENGSARLARVVVEPGQQGKGLGKRMVHEALRIGFDGLGLHRISLGVFDFNTAALKAYEACGFIREGAMREAALFDGTYVDCIEFSMLDREWRALRPS</sequence>
<dbReference type="GO" id="GO:0016747">
    <property type="term" value="F:acyltransferase activity, transferring groups other than amino-acyl groups"/>
    <property type="evidence" value="ECO:0007669"/>
    <property type="project" value="InterPro"/>
</dbReference>
<keyword evidence="3" id="KW-1185">Reference proteome</keyword>
<dbReference type="CDD" id="cd04301">
    <property type="entry name" value="NAT_SF"/>
    <property type="match status" value="2"/>
</dbReference>
<gene>
    <name evidence="2" type="ORF">GCM10010912_05670</name>
</gene>
<dbReference type="EMBL" id="BMKR01000002">
    <property type="protein sequence ID" value="GGF63467.1"/>
    <property type="molecule type" value="Genomic_DNA"/>
</dbReference>
<reference evidence="2" key="1">
    <citation type="journal article" date="2014" name="Int. J. Syst. Evol. Microbiol.">
        <title>Complete genome sequence of Corynebacterium casei LMG S-19264T (=DSM 44701T), isolated from a smear-ripened cheese.</title>
        <authorList>
            <consortium name="US DOE Joint Genome Institute (JGI-PGF)"/>
            <person name="Walter F."/>
            <person name="Albersmeier A."/>
            <person name="Kalinowski J."/>
            <person name="Ruckert C."/>
        </authorList>
    </citation>
    <scope>NUCLEOTIDE SEQUENCE</scope>
    <source>
        <strain evidence="2">CGMCC 1.16134</strain>
    </source>
</reference>
<accession>A0A917FD00</accession>
<dbReference type="Gene3D" id="3.40.630.30">
    <property type="match status" value="2"/>
</dbReference>
<reference evidence="2" key="2">
    <citation type="submission" date="2020-09" db="EMBL/GenBank/DDBJ databases">
        <authorList>
            <person name="Sun Q."/>
            <person name="Zhou Y."/>
        </authorList>
    </citation>
    <scope>NUCLEOTIDE SEQUENCE</scope>
    <source>
        <strain evidence="2">CGMCC 1.16134</strain>
    </source>
</reference>
<proteinExistence type="predicted"/>
<evidence type="ECO:0000313" key="2">
    <source>
        <dbReference type="EMBL" id="GGF63467.1"/>
    </source>
</evidence>
<dbReference type="Proteomes" id="UP000637643">
    <property type="component" value="Unassembled WGS sequence"/>
</dbReference>
<evidence type="ECO:0000313" key="3">
    <source>
        <dbReference type="Proteomes" id="UP000637643"/>
    </source>
</evidence>
<evidence type="ECO:0000259" key="1">
    <source>
        <dbReference type="PROSITE" id="PS51186"/>
    </source>
</evidence>
<dbReference type="PROSITE" id="PS51186">
    <property type="entry name" value="GNAT"/>
    <property type="match status" value="2"/>
</dbReference>
<protein>
    <recommendedName>
        <fullName evidence="1">N-acetyltransferase domain-containing protein</fullName>
    </recommendedName>
</protein>